<dbReference type="AlphaFoldDB" id="A0A0N8TBJ0"/>
<organism evidence="1 2">
    <name type="scientific">Pseudomonas syringae pv. spinaceae</name>
    <dbReference type="NCBI Taxonomy" id="264459"/>
    <lineage>
        <taxon>Bacteria</taxon>
        <taxon>Pseudomonadati</taxon>
        <taxon>Pseudomonadota</taxon>
        <taxon>Gammaproteobacteria</taxon>
        <taxon>Pseudomonadales</taxon>
        <taxon>Pseudomonadaceae</taxon>
        <taxon>Pseudomonas</taxon>
        <taxon>Pseudomonas syringae</taxon>
    </lineage>
</organism>
<proteinExistence type="predicted"/>
<name>A0A0N8TBJ0_PSESX</name>
<sequence length="62" mass="6489">MDSFIAILSGHPKGRIVGHRKNISFMNAIEAEPVGLDPKAVFTNAIVDAATPALSDAQGVTK</sequence>
<comment type="caution">
    <text evidence="1">The sequence shown here is derived from an EMBL/GenBank/DDBJ whole genome shotgun (WGS) entry which is preliminary data.</text>
</comment>
<gene>
    <name evidence="1" type="ORF">ALO94_00519</name>
</gene>
<reference evidence="1 2" key="1">
    <citation type="submission" date="2015-09" db="EMBL/GenBank/DDBJ databases">
        <title>Genome announcement of multiple Pseudomonas syringae strains.</title>
        <authorList>
            <person name="Thakur S."/>
            <person name="Wang P.W."/>
            <person name="Gong Y."/>
            <person name="Weir B.S."/>
            <person name="Guttman D.S."/>
        </authorList>
    </citation>
    <scope>NUCLEOTIDE SEQUENCE [LARGE SCALE GENOMIC DNA]</scope>
    <source>
        <strain evidence="1 2">ICMP16929</strain>
    </source>
</reference>
<evidence type="ECO:0000313" key="2">
    <source>
        <dbReference type="Proteomes" id="UP000050384"/>
    </source>
</evidence>
<dbReference type="PATRIC" id="fig|264459.3.peg.891"/>
<accession>A0A0N8TBJ0</accession>
<dbReference type="EMBL" id="LJRI01000265">
    <property type="protein sequence ID" value="KPZ08129.1"/>
    <property type="molecule type" value="Genomic_DNA"/>
</dbReference>
<protein>
    <submittedName>
        <fullName evidence="1">Uncharacterized protein</fullName>
    </submittedName>
</protein>
<dbReference type="RefSeq" id="WP_057426491.1">
    <property type="nucleotide sequence ID" value="NZ_RBTF01000087.1"/>
</dbReference>
<evidence type="ECO:0000313" key="1">
    <source>
        <dbReference type="EMBL" id="KPZ08129.1"/>
    </source>
</evidence>
<dbReference type="Proteomes" id="UP000050384">
    <property type="component" value="Unassembled WGS sequence"/>
</dbReference>